<keyword evidence="21" id="KW-1185">Reference proteome</keyword>
<sequence>MTSPSKPRPVPRITLLAVASFMALGAQAQTNADAPAATSAGVAADDGTLPAIKATGRAETATSAVPGYTARRSATATRTDTPLNEIPMSISVITAEQVRDQNAQTIQEVLRYTAGVSADVYGLDNRGDWFSLRGGSEGSTLVDGLRRPLSGWYGVVRDEPFAFERIEVLRGPSSVITGQNGPGGVVNLVSKRPQAEAAREVQVQVGNNDHKQIAADLTGPLTEDGRLAYRVLALRRDSGTQVEHADIERTLFAPSLQWQATPDTRLWVYAQYQKDESGSTEGFFPLEGTLYDGPNGKIPVQRFVSEPGWDTYGGDRWRFGWELEHKLSQDWTLTQRLRRDVVEGKHRSMYANYWEGFLADGRSLNRTWYATDDTDRITSADLFVQGRLKTGELQHTLLAGVDTMRQRTNRLYWAGDATALDVYTPTYGQWTPPTLTSANTLDGYSGHSGVDQVGVLLQDQIKIGQRWALSAGIRHDRSKTLSEGSEDLKVNATSRSVGGVYLADGGLSPYLSYSESFEPQGTSETGDAFQPLRGKQIEAGIKWQPAGSPLTASIATYRLKETGRVADGDTPGTTRQLGDVESRGTEVELRADLAAWQLIASWSRTRTEDTETGYRVANVPENGAAVWAVHRLAAWGLPGVRAGFGVRHVGPTWDGYDTLRTDSVTLMDAMLGWDLQRWSLALNVTNLADKTYFAACLNRGDCWYGTKREVVMTASYRW</sequence>
<evidence type="ECO:0000256" key="14">
    <source>
        <dbReference type="PROSITE-ProRule" id="PRU01360"/>
    </source>
</evidence>
<evidence type="ECO:0000256" key="17">
    <source>
        <dbReference type="SAM" id="SignalP"/>
    </source>
</evidence>
<dbReference type="InterPro" id="IPR012910">
    <property type="entry name" value="Plug_dom"/>
</dbReference>
<dbReference type="InterPro" id="IPR036942">
    <property type="entry name" value="Beta-barrel_TonB_sf"/>
</dbReference>
<name>A0ABS1DZM5_RUBGE</name>
<accession>A0ABS1DZM5</accession>
<dbReference type="Pfam" id="PF00593">
    <property type="entry name" value="TonB_dep_Rec_b-barrel"/>
    <property type="match status" value="1"/>
</dbReference>
<evidence type="ECO:0000256" key="8">
    <source>
        <dbReference type="ARBA" id="ARBA00023004"/>
    </source>
</evidence>
<keyword evidence="4 14" id="KW-1134">Transmembrane beta strand</keyword>
<proteinExistence type="inferred from homology"/>
<evidence type="ECO:0000256" key="15">
    <source>
        <dbReference type="RuleBase" id="RU003357"/>
    </source>
</evidence>
<evidence type="ECO:0000256" key="3">
    <source>
        <dbReference type="ARBA" id="ARBA00022448"/>
    </source>
</evidence>
<evidence type="ECO:0000256" key="7">
    <source>
        <dbReference type="ARBA" id="ARBA00022729"/>
    </source>
</evidence>
<dbReference type="EMBL" id="NRRU01000132">
    <property type="protein sequence ID" value="MBK1715557.1"/>
    <property type="molecule type" value="Genomic_DNA"/>
</dbReference>
<feature type="compositionally biased region" description="Low complexity" evidence="16">
    <location>
        <begin position="69"/>
        <end position="80"/>
    </location>
</feature>
<keyword evidence="3 14" id="KW-0813">Transport</keyword>
<dbReference type="Gene3D" id="2.40.170.20">
    <property type="entry name" value="TonB-dependent receptor, beta-barrel domain"/>
    <property type="match status" value="1"/>
</dbReference>
<evidence type="ECO:0000259" key="18">
    <source>
        <dbReference type="Pfam" id="PF00593"/>
    </source>
</evidence>
<dbReference type="Proteomes" id="UP001041814">
    <property type="component" value="Unassembled WGS sequence"/>
</dbReference>
<dbReference type="PROSITE" id="PS52016">
    <property type="entry name" value="TONB_DEPENDENT_REC_3"/>
    <property type="match status" value="1"/>
</dbReference>
<dbReference type="Pfam" id="PF07715">
    <property type="entry name" value="Plug"/>
    <property type="match status" value="1"/>
</dbReference>
<evidence type="ECO:0000256" key="9">
    <source>
        <dbReference type="ARBA" id="ARBA00023065"/>
    </source>
</evidence>
<keyword evidence="11 14" id="KW-0472">Membrane</keyword>
<dbReference type="InterPro" id="IPR010105">
    <property type="entry name" value="TonB_sidphr_rcpt"/>
</dbReference>
<dbReference type="SUPFAM" id="SSF56935">
    <property type="entry name" value="Porins"/>
    <property type="match status" value="1"/>
</dbReference>
<dbReference type="PANTHER" id="PTHR32552:SF68">
    <property type="entry name" value="FERRICHROME OUTER MEMBRANE TRANSPORTER_PHAGE RECEPTOR"/>
    <property type="match status" value="1"/>
</dbReference>
<dbReference type="CDD" id="cd01347">
    <property type="entry name" value="ligand_gated_channel"/>
    <property type="match status" value="1"/>
</dbReference>
<gene>
    <name evidence="20" type="ORF">CKO43_22655</name>
</gene>
<evidence type="ECO:0000256" key="1">
    <source>
        <dbReference type="ARBA" id="ARBA00004571"/>
    </source>
</evidence>
<dbReference type="RefSeq" id="WP_200228474.1">
    <property type="nucleotide sequence ID" value="NZ_NRRT01000021.1"/>
</dbReference>
<evidence type="ECO:0000256" key="13">
    <source>
        <dbReference type="ARBA" id="ARBA00023237"/>
    </source>
</evidence>
<evidence type="ECO:0000256" key="6">
    <source>
        <dbReference type="ARBA" id="ARBA00022692"/>
    </source>
</evidence>
<dbReference type="PANTHER" id="PTHR32552">
    <property type="entry name" value="FERRICHROME IRON RECEPTOR-RELATED"/>
    <property type="match status" value="1"/>
</dbReference>
<evidence type="ECO:0000256" key="4">
    <source>
        <dbReference type="ARBA" id="ARBA00022452"/>
    </source>
</evidence>
<keyword evidence="9" id="KW-0406">Ion transport</keyword>
<evidence type="ECO:0000256" key="16">
    <source>
        <dbReference type="SAM" id="MobiDB-lite"/>
    </source>
</evidence>
<dbReference type="InterPro" id="IPR000531">
    <property type="entry name" value="Beta-barrel_TonB"/>
</dbReference>
<feature type="domain" description="TonB-dependent receptor-like beta-barrel" evidence="18">
    <location>
        <begin position="258"/>
        <end position="687"/>
    </location>
</feature>
<keyword evidence="5" id="KW-0410">Iron transport</keyword>
<evidence type="ECO:0000313" key="21">
    <source>
        <dbReference type="Proteomes" id="UP001041814"/>
    </source>
</evidence>
<reference evidence="20" key="1">
    <citation type="submission" date="2017-08" db="EMBL/GenBank/DDBJ databases">
        <authorList>
            <person name="Imhoff J.F."/>
            <person name="Rahn T."/>
            <person name="Kuenzel S."/>
            <person name="Neulinger S.C."/>
        </authorList>
    </citation>
    <scope>NUCLEOTIDE SEQUENCE</scope>
    <source>
        <strain evidence="20">IM 151</strain>
    </source>
</reference>
<feature type="region of interest" description="Disordered" evidence="16">
    <location>
        <begin position="58"/>
        <end position="80"/>
    </location>
</feature>
<protein>
    <submittedName>
        <fullName evidence="20">TonB-dependent siderophore receptor</fullName>
    </submittedName>
</protein>
<keyword evidence="7 17" id="KW-0732">Signal</keyword>
<keyword evidence="6 14" id="KW-0812">Transmembrane</keyword>
<evidence type="ECO:0000256" key="2">
    <source>
        <dbReference type="ARBA" id="ARBA00009810"/>
    </source>
</evidence>
<organism evidence="20 21">
    <name type="scientific">Rubrivivax gelatinosus</name>
    <name type="common">Rhodocyclus gelatinosus</name>
    <name type="synonym">Rhodopseudomonas gelatinosa</name>
    <dbReference type="NCBI Taxonomy" id="28068"/>
    <lineage>
        <taxon>Bacteria</taxon>
        <taxon>Pseudomonadati</taxon>
        <taxon>Pseudomonadota</taxon>
        <taxon>Betaproteobacteria</taxon>
        <taxon>Burkholderiales</taxon>
        <taxon>Sphaerotilaceae</taxon>
        <taxon>Rubrivivax</taxon>
    </lineage>
</organism>
<evidence type="ECO:0000259" key="19">
    <source>
        <dbReference type="Pfam" id="PF07715"/>
    </source>
</evidence>
<evidence type="ECO:0000313" key="20">
    <source>
        <dbReference type="EMBL" id="MBK1715557.1"/>
    </source>
</evidence>
<evidence type="ECO:0000256" key="5">
    <source>
        <dbReference type="ARBA" id="ARBA00022496"/>
    </source>
</evidence>
<dbReference type="InterPro" id="IPR037066">
    <property type="entry name" value="Plug_dom_sf"/>
</dbReference>
<feature type="chain" id="PRO_5046580492" evidence="17">
    <location>
        <begin position="29"/>
        <end position="718"/>
    </location>
</feature>
<comment type="caution">
    <text evidence="20">The sequence shown here is derived from an EMBL/GenBank/DDBJ whole genome shotgun (WGS) entry which is preliminary data.</text>
</comment>
<dbReference type="NCBIfam" id="TIGR01783">
    <property type="entry name" value="TonB-siderophor"/>
    <property type="match status" value="1"/>
</dbReference>
<dbReference type="InterPro" id="IPR039426">
    <property type="entry name" value="TonB-dep_rcpt-like"/>
</dbReference>
<keyword evidence="13 14" id="KW-0998">Cell outer membrane</keyword>
<feature type="domain" description="TonB-dependent receptor plug" evidence="19">
    <location>
        <begin position="83"/>
        <end position="185"/>
    </location>
</feature>
<evidence type="ECO:0000256" key="12">
    <source>
        <dbReference type="ARBA" id="ARBA00023170"/>
    </source>
</evidence>
<keyword evidence="12 20" id="KW-0675">Receptor</keyword>
<comment type="similarity">
    <text evidence="2 14 15">Belongs to the TonB-dependent receptor family.</text>
</comment>
<keyword evidence="8" id="KW-0408">Iron</keyword>
<feature type="signal peptide" evidence="17">
    <location>
        <begin position="1"/>
        <end position="28"/>
    </location>
</feature>
<dbReference type="Gene3D" id="2.170.130.10">
    <property type="entry name" value="TonB-dependent receptor, plug domain"/>
    <property type="match status" value="1"/>
</dbReference>
<keyword evidence="10 15" id="KW-0798">TonB box</keyword>
<reference evidence="20" key="2">
    <citation type="journal article" date="2020" name="Microorganisms">
        <title>Osmotic Adaptation and Compatible Solute Biosynthesis of Phototrophic Bacteria as Revealed from Genome Analyses.</title>
        <authorList>
            <person name="Imhoff J.F."/>
            <person name="Rahn T."/>
            <person name="Kunzel S."/>
            <person name="Keller A."/>
            <person name="Neulinger S.C."/>
        </authorList>
    </citation>
    <scope>NUCLEOTIDE SEQUENCE</scope>
    <source>
        <strain evidence="20">IM 151</strain>
    </source>
</reference>
<comment type="subcellular location">
    <subcellularLocation>
        <location evidence="1 14">Cell outer membrane</location>
        <topology evidence="1 14">Multi-pass membrane protein</topology>
    </subcellularLocation>
</comment>
<evidence type="ECO:0000256" key="11">
    <source>
        <dbReference type="ARBA" id="ARBA00023136"/>
    </source>
</evidence>
<evidence type="ECO:0000256" key="10">
    <source>
        <dbReference type="ARBA" id="ARBA00023077"/>
    </source>
</evidence>